<feature type="transmembrane region" description="Helical" evidence="1">
    <location>
        <begin position="49"/>
        <end position="72"/>
    </location>
</feature>
<dbReference type="EnsemblPlants" id="QL09p021443:mrna">
    <property type="protein sequence ID" value="QL09p021443:mrna:CDS:1"/>
    <property type="gene ID" value="QL09p021443"/>
</dbReference>
<dbReference type="Gramene" id="QL09p021443:mrna">
    <property type="protein sequence ID" value="QL09p021443:mrna:CDS:1"/>
    <property type="gene ID" value="QL09p021443"/>
</dbReference>
<evidence type="ECO:0000313" key="3">
    <source>
        <dbReference type="Proteomes" id="UP000594261"/>
    </source>
</evidence>
<sequence length="109" mass="12484">MSQRKEERGAILRRRTKHDDDLPDEIVLDILAELPVKSLPLPTPVSSSIIITITVMSYTFLGIFPYLFFLVLHILAIKSVLSLATAPLKPYPSLEFPSYLLGRKYWFHI</sequence>
<reference evidence="2" key="2">
    <citation type="submission" date="2021-01" db="UniProtKB">
        <authorList>
            <consortium name="EnsemblPlants"/>
        </authorList>
    </citation>
    <scope>IDENTIFICATION</scope>
</reference>
<evidence type="ECO:0000313" key="2">
    <source>
        <dbReference type="EnsemblPlants" id="QL09p021443:mrna:CDS:1"/>
    </source>
</evidence>
<dbReference type="Proteomes" id="UP000594261">
    <property type="component" value="Chromosome 9"/>
</dbReference>
<protein>
    <submittedName>
        <fullName evidence="2">Uncharacterized protein</fullName>
    </submittedName>
</protein>
<keyword evidence="1" id="KW-1133">Transmembrane helix</keyword>
<dbReference type="InParanoid" id="A0A7N2MJP3"/>
<dbReference type="AlphaFoldDB" id="A0A7N2MJP3"/>
<dbReference type="EMBL" id="LRBV02000009">
    <property type="status" value="NOT_ANNOTATED_CDS"/>
    <property type="molecule type" value="Genomic_DNA"/>
</dbReference>
<keyword evidence="1" id="KW-0472">Membrane</keyword>
<accession>A0A7N2MJP3</accession>
<keyword evidence="1" id="KW-0812">Transmembrane</keyword>
<proteinExistence type="predicted"/>
<evidence type="ECO:0000256" key="1">
    <source>
        <dbReference type="SAM" id="Phobius"/>
    </source>
</evidence>
<keyword evidence="3" id="KW-1185">Reference proteome</keyword>
<name>A0A7N2MJP3_QUELO</name>
<organism evidence="2 3">
    <name type="scientific">Quercus lobata</name>
    <name type="common">Valley oak</name>
    <dbReference type="NCBI Taxonomy" id="97700"/>
    <lineage>
        <taxon>Eukaryota</taxon>
        <taxon>Viridiplantae</taxon>
        <taxon>Streptophyta</taxon>
        <taxon>Embryophyta</taxon>
        <taxon>Tracheophyta</taxon>
        <taxon>Spermatophyta</taxon>
        <taxon>Magnoliopsida</taxon>
        <taxon>eudicotyledons</taxon>
        <taxon>Gunneridae</taxon>
        <taxon>Pentapetalae</taxon>
        <taxon>rosids</taxon>
        <taxon>fabids</taxon>
        <taxon>Fagales</taxon>
        <taxon>Fagaceae</taxon>
        <taxon>Quercus</taxon>
    </lineage>
</organism>
<reference evidence="2 3" key="1">
    <citation type="journal article" date="2016" name="G3 (Bethesda)">
        <title>First Draft Assembly and Annotation of the Genome of a California Endemic Oak Quercus lobata Nee (Fagaceae).</title>
        <authorList>
            <person name="Sork V.L."/>
            <person name="Fitz-Gibbon S.T."/>
            <person name="Puiu D."/>
            <person name="Crepeau M."/>
            <person name="Gugger P.F."/>
            <person name="Sherman R."/>
            <person name="Stevens K."/>
            <person name="Langley C.H."/>
            <person name="Pellegrini M."/>
            <person name="Salzberg S.L."/>
        </authorList>
    </citation>
    <scope>NUCLEOTIDE SEQUENCE [LARGE SCALE GENOMIC DNA]</scope>
    <source>
        <strain evidence="2 3">cv. SW786</strain>
    </source>
</reference>